<evidence type="ECO:0000313" key="2">
    <source>
        <dbReference type="EMBL" id="KAF9471682.1"/>
    </source>
</evidence>
<keyword evidence="1" id="KW-0812">Transmembrane</keyword>
<feature type="transmembrane region" description="Helical" evidence="1">
    <location>
        <begin position="111"/>
        <end position="132"/>
    </location>
</feature>
<sequence>MCMSFRPCMRIHKHALNPHDRGEIRVYTFITLPHYSFVNVCSPSNRICPHSAMEHTSSHLHSHLHYSYSSPRALIINTTALTTGSISLQARQAHHRHRGSRYSSSVRYSPLFCMGNLFFVLFLSLLICPHFVVSSHLPSLTITTNHSSPNSPAGHSLFLINLLTLIVRKSR</sequence>
<keyword evidence="1" id="KW-0472">Membrane</keyword>
<comment type="caution">
    <text evidence="2">The sequence shown here is derived from an EMBL/GenBank/DDBJ whole genome shotgun (WGS) entry which is preliminary data.</text>
</comment>
<reference evidence="2" key="1">
    <citation type="submission" date="2020-11" db="EMBL/GenBank/DDBJ databases">
        <authorList>
            <consortium name="DOE Joint Genome Institute"/>
            <person name="Ahrendt S."/>
            <person name="Riley R."/>
            <person name="Andreopoulos W."/>
            <person name="Labutti K."/>
            <person name="Pangilinan J."/>
            <person name="Ruiz-Duenas F.J."/>
            <person name="Barrasa J.M."/>
            <person name="Sanchez-Garcia M."/>
            <person name="Camarero S."/>
            <person name="Miyauchi S."/>
            <person name="Serrano A."/>
            <person name="Linde D."/>
            <person name="Babiker R."/>
            <person name="Drula E."/>
            <person name="Ayuso-Fernandez I."/>
            <person name="Pacheco R."/>
            <person name="Padilla G."/>
            <person name="Ferreira P."/>
            <person name="Barriuso J."/>
            <person name="Kellner H."/>
            <person name="Castanera R."/>
            <person name="Alfaro M."/>
            <person name="Ramirez L."/>
            <person name="Pisabarro A.G."/>
            <person name="Kuo A."/>
            <person name="Tritt A."/>
            <person name="Lipzen A."/>
            <person name="He G."/>
            <person name="Yan M."/>
            <person name="Ng V."/>
            <person name="Cullen D."/>
            <person name="Martin F."/>
            <person name="Rosso M.-N."/>
            <person name="Henrissat B."/>
            <person name="Hibbett D."/>
            <person name="Martinez A.T."/>
            <person name="Grigoriev I.V."/>
        </authorList>
    </citation>
    <scope>NUCLEOTIDE SEQUENCE</scope>
    <source>
        <strain evidence="2">CIRM-BRFM 674</strain>
    </source>
</reference>
<proteinExistence type="predicted"/>
<keyword evidence="3" id="KW-1185">Reference proteome</keyword>
<evidence type="ECO:0000256" key="1">
    <source>
        <dbReference type="SAM" id="Phobius"/>
    </source>
</evidence>
<protein>
    <submittedName>
        <fullName evidence="2">Uncharacterized protein</fullName>
    </submittedName>
</protein>
<accession>A0A9P6CMF1</accession>
<name>A0A9P6CMF1_9AGAR</name>
<dbReference type="AlphaFoldDB" id="A0A9P6CMF1"/>
<dbReference type="Proteomes" id="UP000807469">
    <property type="component" value="Unassembled WGS sequence"/>
</dbReference>
<dbReference type="EMBL" id="MU155641">
    <property type="protein sequence ID" value="KAF9471682.1"/>
    <property type="molecule type" value="Genomic_DNA"/>
</dbReference>
<feature type="transmembrane region" description="Helical" evidence="1">
    <location>
        <begin position="152"/>
        <end position="168"/>
    </location>
</feature>
<gene>
    <name evidence="2" type="ORF">BDN70DRAFT_550649</name>
</gene>
<keyword evidence="1" id="KW-1133">Transmembrane helix</keyword>
<evidence type="ECO:0000313" key="3">
    <source>
        <dbReference type="Proteomes" id="UP000807469"/>
    </source>
</evidence>
<organism evidence="2 3">
    <name type="scientific">Pholiota conissans</name>
    <dbReference type="NCBI Taxonomy" id="109636"/>
    <lineage>
        <taxon>Eukaryota</taxon>
        <taxon>Fungi</taxon>
        <taxon>Dikarya</taxon>
        <taxon>Basidiomycota</taxon>
        <taxon>Agaricomycotina</taxon>
        <taxon>Agaricomycetes</taxon>
        <taxon>Agaricomycetidae</taxon>
        <taxon>Agaricales</taxon>
        <taxon>Agaricineae</taxon>
        <taxon>Strophariaceae</taxon>
        <taxon>Pholiota</taxon>
    </lineage>
</organism>